<feature type="compositionally biased region" description="Polar residues" evidence="1">
    <location>
        <begin position="250"/>
        <end position="260"/>
    </location>
</feature>
<feature type="compositionally biased region" description="Basic and acidic residues" evidence="1">
    <location>
        <begin position="709"/>
        <end position="731"/>
    </location>
</feature>
<dbReference type="GeneID" id="24105412"/>
<keyword evidence="4" id="KW-1185">Reference proteome</keyword>
<dbReference type="eggNOG" id="ENOG502R25I">
    <property type="taxonomic scope" value="Eukaryota"/>
</dbReference>
<feature type="compositionally biased region" description="Basic and acidic residues" evidence="1">
    <location>
        <begin position="499"/>
        <end position="525"/>
    </location>
</feature>
<dbReference type="OrthoDB" id="2550042at2759"/>
<keyword evidence="2" id="KW-0732">Signal</keyword>
<evidence type="ECO:0000313" key="3">
    <source>
        <dbReference type="EMBL" id="GAC92546.1"/>
    </source>
</evidence>
<accession>R9NVT8</accession>
<feature type="chain" id="PRO_5004478060" evidence="2">
    <location>
        <begin position="24"/>
        <end position="731"/>
    </location>
</feature>
<dbReference type="HOGENOM" id="CLU_379033_0_0_1"/>
<feature type="compositionally biased region" description="Polar residues" evidence="1">
    <location>
        <begin position="411"/>
        <end position="422"/>
    </location>
</feature>
<evidence type="ECO:0000313" key="4">
    <source>
        <dbReference type="Proteomes" id="UP000014071"/>
    </source>
</evidence>
<feature type="region of interest" description="Disordered" evidence="1">
    <location>
        <begin position="499"/>
        <end position="620"/>
    </location>
</feature>
<feature type="region of interest" description="Disordered" evidence="1">
    <location>
        <begin position="708"/>
        <end position="731"/>
    </location>
</feature>
<dbReference type="RefSeq" id="XP_012186133.1">
    <property type="nucleotide sequence ID" value="XM_012330743.1"/>
</dbReference>
<dbReference type="EMBL" id="DF238767">
    <property type="protein sequence ID" value="GAC92546.1"/>
    <property type="molecule type" value="Genomic_DNA"/>
</dbReference>
<feature type="region of interest" description="Disordered" evidence="1">
    <location>
        <begin position="463"/>
        <end position="484"/>
    </location>
</feature>
<dbReference type="Proteomes" id="UP000014071">
    <property type="component" value="Unassembled WGS sequence"/>
</dbReference>
<organism evidence="3 4">
    <name type="scientific">Pseudozyma hubeiensis (strain SY62)</name>
    <name type="common">Yeast</name>
    <dbReference type="NCBI Taxonomy" id="1305764"/>
    <lineage>
        <taxon>Eukaryota</taxon>
        <taxon>Fungi</taxon>
        <taxon>Dikarya</taxon>
        <taxon>Basidiomycota</taxon>
        <taxon>Ustilaginomycotina</taxon>
        <taxon>Ustilaginomycetes</taxon>
        <taxon>Ustilaginales</taxon>
        <taxon>Ustilaginaceae</taxon>
        <taxon>Pseudozyma</taxon>
    </lineage>
</organism>
<feature type="region of interest" description="Disordered" evidence="1">
    <location>
        <begin position="659"/>
        <end position="682"/>
    </location>
</feature>
<name>R9NVT8_PSEHS</name>
<feature type="region of interest" description="Disordered" evidence="1">
    <location>
        <begin position="164"/>
        <end position="264"/>
    </location>
</feature>
<proteinExistence type="predicted"/>
<feature type="signal peptide" evidence="2">
    <location>
        <begin position="1"/>
        <end position="23"/>
    </location>
</feature>
<evidence type="ECO:0000256" key="1">
    <source>
        <dbReference type="SAM" id="MobiDB-lite"/>
    </source>
</evidence>
<feature type="compositionally biased region" description="Basic residues" evidence="1">
    <location>
        <begin position="191"/>
        <end position="201"/>
    </location>
</feature>
<gene>
    <name evidence="3" type="ORF">PHSY_000100</name>
</gene>
<dbReference type="AlphaFoldDB" id="R9NVT8"/>
<protein>
    <submittedName>
        <fullName evidence="3">Predicted RNA-binding protein</fullName>
    </submittedName>
</protein>
<reference evidence="4" key="1">
    <citation type="journal article" date="2013" name="Genome Announc.">
        <title>Draft genome sequence of the basidiomycetous yeast-like fungus Pseudozyma hubeiensis SY62, which produces an abundant amount of the biosurfactant mannosylerythritol lipids.</title>
        <authorList>
            <person name="Konishi M."/>
            <person name="Hatada Y."/>
            <person name="Horiuchi J."/>
        </authorList>
    </citation>
    <scope>NUCLEOTIDE SEQUENCE [LARGE SCALE GENOMIC DNA]</scope>
    <source>
        <strain evidence="4">SY62</strain>
    </source>
</reference>
<sequence>MRAFFPALLLNLLVVVWPASTLGHSSSVTLHGHPPLTKQLHTQTARRLLDTEVPDRLKSLGVFQDGNRVREGIRSAYTKVLRQVDKVKEPYSFSEGIQKEWIYQPDLRKHYFVPRVLRLPALLQQGPIPHEQAFTAFLKSTDEEFGLKDVAVTHVPELSDFKPAENVPVKVTDTPEAADPRSDESGPSNSRYRRRRSRKAYRTQNFNNFEAGPHTPTTLRAMPDNEIESDRTWPIRGPVPPETEPDLGESSKQMRPQQAASRGEVRFGRRIPADRLSNTLVAMDERFKVMRKFQQTQIEKASMRYVGHPQYRPPLQQKGQEVAAGAPPGLAPIRTKPVASQKVSPDPTPRDAVDPAGTEADASNPATPNYDFGDSFTPNGPYFKHDPRDASESNTPLGDPSPIVSPDGGMTPSSRASTTPNTPEKFRLPVDYDQLLHQARMRHGQVPAYRPVSKPLDVFSESVPAHANKKPDSGWNHGPTSGEALREFKDLAKWHGVDHAIDQHDSLPEGTRHVPVRSDKMHGYDDDSQAPDKTSPSGKRKSPLYAGTVKSPQRGSRAPAHQQTDQNFENIEAAPSALSEPQMNNVEMKDTLSTDNGPGQQETDHSNALPPEAPAKKRKQPILGLVKPMMRVPSFGFPISGADPTSPYLEGFKPSLRTEVDPTAQSNPTVPLDANQESREAAGRLESLQDTLKRLPFSGSREAVIQAFQEHRLPKPLPRESSDRRSSIFTP</sequence>
<evidence type="ECO:0000256" key="2">
    <source>
        <dbReference type="SAM" id="SignalP"/>
    </source>
</evidence>
<feature type="region of interest" description="Disordered" evidence="1">
    <location>
        <begin position="309"/>
        <end position="427"/>
    </location>
</feature>